<evidence type="ECO:0000313" key="2">
    <source>
        <dbReference type="EMBL" id="CCH00588.1"/>
    </source>
</evidence>
<keyword evidence="1" id="KW-1133">Transmembrane helix</keyword>
<keyword evidence="1" id="KW-0472">Membrane</keyword>
<dbReference type="Proteomes" id="UP000011058">
    <property type="component" value="Chromosome"/>
</dbReference>
<keyword evidence="3" id="KW-1185">Reference proteome</keyword>
<dbReference type="AlphaFoldDB" id="I0K8Y5"/>
<dbReference type="KEGG" id="fae:FAES_2579"/>
<proteinExistence type="predicted"/>
<evidence type="ECO:0008006" key="4">
    <source>
        <dbReference type="Google" id="ProtNLM"/>
    </source>
</evidence>
<sequence length="352" mass="40934">MKNLRLIRWLYLLSTFFLYLEGALLFISFIAGPLTITAQTYATPDKQRVRYDTTLNPFVMSSESSTPVISSKGGLIHRITRDSVFLSYYDGDLQLVDRLQLDSLQRLLHPTLTDHIPNEAHQQALLYQQRMTRQIDSALAVNPDAAIIRMPDRWLLQPVTASGFALSVNVPLYGDVWPKGHYLPESPQQWRRNLTYQPYTYLEPNLDKRLPYVLRASIHRWSDLNSFVGPLLLISHIWGIFYLAMLMLITQWFREIFADLLNEEFFGERTARRVQQSGWLFIGAFVLKNGVDIFQPILALRYLQTQGFVSYQGWLWSGPDYWSWLWAGLILLAFAQVFRYGTQLQQESELTI</sequence>
<dbReference type="STRING" id="1166018.FAES_2579"/>
<dbReference type="EMBL" id="HE796683">
    <property type="protein sequence ID" value="CCH00588.1"/>
    <property type="molecule type" value="Genomic_DNA"/>
</dbReference>
<feature type="transmembrane region" description="Helical" evidence="1">
    <location>
        <begin position="321"/>
        <end position="338"/>
    </location>
</feature>
<dbReference type="RefSeq" id="WP_015331687.1">
    <property type="nucleotide sequence ID" value="NC_020054.1"/>
</dbReference>
<dbReference type="HOGENOM" id="CLU_786974_0_0_10"/>
<organism evidence="2 3">
    <name type="scientific">Fibrella aestuarina BUZ 2</name>
    <dbReference type="NCBI Taxonomy" id="1166018"/>
    <lineage>
        <taxon>Bacteria</taxon>
        <taxon>Pseudomonadati</taxon>
        <taxon>Bacteroidota</taxon>
        <taxon>Cytophagia</taxon>
        <taxon>Cytophagales</taxon>
        <taxon>Spirosomataceae</taxon>
        <taxon>Fibrella</taxon>
    </lineage>
</organism>
<dbReference type="OrthoDB" id="951682at2"/>
<protein>
    <recommendedName>
        <fullName evidence="4">DUF2975 domain-containing protein</fullName>
    </recommendedName>
</protein>
<feature type="transmembrane region" description="Helical" evidence="1">
    <location>
        <begin position="279"/>
        <end position="301"/>
    </location>
</feature>
<evidence type="ECO:0000256" key="1">
    <source>
        <dbReference type="SAM" id="Phobius"/>
    </source>
</evidence>
<keyword evidence="1" id="KW-0812">Transmembrane</keyword>
<feature type="transmembrane region" description="Helical" evidence="1">
    <location>
        <begin position="227"/>
        <end position="249"/>
    </location>
</feature>
<name>I0K8Y5_9BACT</name>
<gene>
    <name evidence="2" type="ORF">FAES_2579</name>
</gene>
<reference evidence="2 3" key="1">
    <citation type="journal article" date="2012" name="J. Bacteriol.">
        <title>Genome Sequence of Fibrella aestuarina BUZ 2T, a Filamentous Marine Bacterium.</title>
        <authorList>
            <person name="Filippini M."/>
            <person name="Qi W."/>
            <person name="Blom J."/>
            <person name="Goesmann A."/>
            <person name="Smits T.H."/>
            <person name="Bagheri H.C."/>
        </authorList>
    </citation>
    <scope>NUCLEOTIDE SEQUENCE [LARGE SCALE GENOMIC DNA]</scope>
    <source>
        <strain evidence="3">BUZ 2T</strain>
    </source>
</reference>
<evidence type="ECO:0000313" key="3">
    <source>
        <dbReference type="Proteomes" id="UP000011058"/>
    </source>
</evidence>
<feature type="transmembrane region" description="Helical" evidence="1">
    <location>
        <begin position="9"/>
        <end position="31"/>
    </location>
</feature>
<accession>I0K8Y5</accession>